<reference evidence="1" key="1">
    <citation type="journal article" date="2014" name="Front. Microbiol.">
        <title>High frequency of phylogenetically diverse reductive dehalogenase-homologous genes in deep subseafloor sedimentary metagenomes.</title>
        <authorList>
            <person name="Kawai M."/>
            <person name="Futagami T."/>
            <person name="Toyoda A."/>
            <person name="Takaki Y."/>
            <person name="Nishi S."/>
            <person name="Hori S."/>
            <person name="Arai W."/>
            <person name="Tsubouchi T."/>
            <person name="Morono Y."/>
            <person name="Uchiyama I."/>
            <person name="Ito T."/>
            <person name="Fujiyama A."/>
            <person name="Inagaki F."/>
            <person name="Takami H."/>
        </authorList>
    </citation>
    <scope>NUCLEOTIDE SEQUENCE</scope>
    <source>
        <strain evidence="1">Expedition CK06-06</strain>
    </source>
</reference>
<dbReference type="EMBL" id="BARU01002319">
    <property type="protein sequence ID" value="GAH26688.1"/>
    <property type="molecule type" value="Genomic_DNA"/>
</dbReference>
<dbReference type="AlphaFoldDB" id="X1G0Y3"/>
<sequence>MDKAKFLEPCEKAFAIHQASPYGDMWEKMSYYELASIASYKARRATLLQPYDAKIEDDILDAINFLVFSYQQCMRRQTSDRQTE</sequence>
<protein>
    <submittedName>
        <fullName evidence="1">Uncharacterized protein</fullName>
    </submittedName>
</protein>
<evidence type="ECO:0000313" key="1">
    <source>
        <dbReference type="EMBL" id="GAH26688.1"/>
    </source>
</evidence>
<name>X1G0Y3_9ZZZZ</name>
<proteinExistence type="predicted"/>
<comment type="caution">
    <text evidence="1">The sequence shown here is derived from an EMBL/GenBank/DDBJ whole genome shotgun (WGS) entry which is preliminary data.</text>
</comment>
<gene>
    <name evidence="1" type="ORF">S03H2_05529</name>
</gene>
<accession>X1G0Y3</accession>
<organism evidence="1">
    <name type="scientific">marine sediment metagenome</name>
    <dbReference type="NCBI Taxonomy" id="412755"/>
    <lineage>
        <taxon>unclassified sequences</taxon>
        <taxon>metagenomes</taxon>
        <taxon>ecological metagenomes</taxon>
    </lineage>
</organism>